<dbReference type="RefSeq" id="WP_148622648.1">
    <property type="nucleotide sequence ID" value="NZ_SDGZ01000014.1"/>
</dbReference>
<dbReference type="OrthoDB" id="9792989at2"/>
<dbReference type="SUPFAM" id="SSF53335">
    <property type="entry name" value="S-adenosyl-L-methionine-dependent methyltransferases"/>
    <property type="match status" value="1"/>
</dbReference>
<organism evidence="2 3">
    <name type="scientific">Weissella muntiaci</name>
    <dbReference type="NCBI Taxonomy" id="2508881"/>
    <lineage>
        <taxon>Bacteria</taxon>
        <taxon>Bacillati</taxon>
        <taxon>Bacillota</taxon>
        <taxon>Bacilli</taxon>
        <taxon>Lactobacillales</taxon>
        <taxon>Lactobacillaceae</taxon>
        <taxon>Weissella</taxon>
    </lineage>
</organism>
<evidence type="ECO:0000313" key="3">
    <source>
        <dbReference type="Proteomes" id="UP000371977"/>
    </source>
</evidence>
<dbReference type="GO" id="GO:0008168">
    <property type="term" value="F:methyltransferase activity"/>
    <property type="evidence" value="ECO:0007669"/>
    <property type="project" value="UniProtKB-KW"/>
</dbReference>
<sequence>MRSPQDLVQMIIGDYLQPGDLAIDASVKAGDITRFLAARVGDEGHVIGFSAEKDEIDSAATSLFLSGLNARVEFIHRDFSAIPMYLNPTEPVGIIMAQTDADTDFEALTNTMRTALLALKKNGLLVVISYQPAALIELKDLASQLPADSYDAQIYQSLQSQETTLIMQRL</sequence>
<dbReference type="AlphaFoldDB" id="A0A6C2C7T9"/>
<dbReference type="Gene3D" id="3.40.50.150">
    <property type="entry name" value="Vaccinia Virus protein VP39"/>
    <property type="match status" value="1"/>
</dbReference>
<keyword evidence="2" id="KW-0489">Methyltransferase</keyword>
<gene>
    <name evidence="2" type="ORF">ESZ50_05800</name>
</gene>
<dbReference type="Pfam" id="PF13847">
    <property type="entry name" value="Methyltransf_31"/>
    <property type="match status" value="1"/>
</dbReference>
<keyword evidence="3" id="KW-1185">Reference proteome</keyword>
<name>A0A6C2C7T9_9LACO</name>
<dbReference type="EMBL" id="SDGZ01000014">
    <property type="protein sequence ID" value="TYC49656.1"/>
    <property type="molecule type" value="Genomic_DNA"/>
</dbReference>
<proteinExistence type="predicted"/>
<accession>A0A6C2C7T9</accession>
<keyword evidence="2" id="KW-0808">Transferase</keyword>
<dbReference type="InterPro" id="IPR029063">
    <property type="entry name" value="SAM-dependent_MTases_sf"/>
</dbReference>
<evidence type="ECO:0000259" key="1">
    <source>
        <dbReference type="Pfam" id="PF13847"/>
    </source>
</evidence>
<comment type="caution">
    <text evidence="2">The sequence shown here is derived from an EMBL/GenBank/DDBJ whole genome shotgun (WGS) entry which is preliminary data.</text>
</comment>
<evidence type="ECO:0000313" key="2">
    <source>
        <dbReference type="EMBL" id="TYC49656.1"/>
    </source>
</evidence>
<reference evidence="2 3" key="1">
    <citation type="submission" date="2019-01" db="EMBL/GenBank/DDBJ databases">
        <title>Weissella sp. nov., a novel lactic acid bacterium isolated from animal feces.</title>
        <authorList>
            <person name="Wang L.-T."/>
        </authorList>
    </citation>
    <scope>NUCLEOTIDE SEQUENCE [LARGE SCALE GENOMIC DNA]</scope>
    <source>
        <strain evidence="2 3">8H-2</strain>
    </source>
</reference>
<dbReference type="InterPro" id="IPR025714">
    <property type="entry name" value="Methyltranfer_dom"/>
</dbReference>
<protein>
    <submittedName>
        <fullName evidence="2">Methyltransferase domain-containing protein</fullName>
    </submittedName>
</protein>
<dbReference type="GO" id="GO:0032259">
    <property type="term" value="P:methylation"/>
    <property type="evidence" value="ECO:0007669"/>
    <property type="project" value="UniProtKB-KW"/>
</dbReference>
<feature type="domain" description="Methyltransferase" evidence="1">
    <location>
        <begin position="30"/>
        <end position="150"/>
    </location>
</feature>
<dbReference type="Proteomes" id="UP000371977">
    <property type="component" value="Unassembled WGS sequence"/>
</dbReference>